<dbReference type="SUPFAM" id="SSF56300">
    <property type="entry name" value="Metallo-dependent phosphatases"/>
    <property type="match status" value="1"/>
</dbReference>
<gene>
    <name evidence="3" type="ORF">BB561_005558</name>
</gene>
<dbReference type="GO" id="GO:0004309">
    <property type="term" value="F:exopolyphosphatase activity"/>
    <property type="evidence" value="ECO:0007669"/>
    <property type="project" value="TreeGrafter"/>
</dbReference>
<dbReference type="Proteomes" id="UP000245383">
    <property type="component" value="Unassembled WGS sequence"/>
</dbReference>
<dbReference type="PANTHER" id="PTHR10340">
    <property type="entry name" value="SPHINGOMYELIN PHOSPHODIESTERASE"/>
    <property type="match status" value="1"/>
</dbReference>
<evidence type="ECO:0000313" key="4">
    <source>
        <dbReference type="Proteomes" id="UP000245383"/>
    </source>
</evidence>
<proteinExistence type="predicted"/>
<dbReference type="PANTHER" id="PTHR10340:SF55">
    <property type="entry name" value="ENDOPOLYPHOSPHATASE"/>
    <property type="match status" value="1"/>
</dbReference>
<dbReference type="GO" id="GO:0006798">
    <property type="term" value="P:polyphosphate catabolic process"/>
    <property type="evidence" value="ECO:0007669"/>
    <property type="project" value="TreeGrafter"/>
</dbReference>
<dbReference type="OrthoDB" id="348678at2759"/>
<dbReference type="InterPro" id="IPR029052">
    <property type="entry name" value="Metallo-depent_PP-like"/>
</dbReference>
<dbReference type="GO" id="GO:0005615">
    <property type="term" value="C:extracellular space"/>
    <property type="evidence" value="ECO:0007669"/>
    <property type="project" value="TreeGrafter"/>
</dbReference>
<dbReference type="STRING" id="133385.A0A2T9Y9S9"/>
<reference evidence="3 4" key="1">
    <citation type="journal article" date="2018" name="MBio">
        <title>Comparative Genomics Reveals the Core Gene Toolbox for the Fungus-Insect Symbiosis.</title>
        <authorList>
            <person name="Wang Y."/>
            <person name="Stata M."/>
            <person name="Wang W."/>
            <person name="Stajich J.E."/>
            <person name="White M.M."/>
            <person name="Moncalvo J.M."/>
        </authorList>
    </citation>
    <scope>NUCLEOTIDE SEQUENCE [LARGE SCALE GENOMIC DNA]</scope>
    <source>
        <strain evidence="3 4">SWE-8-4</strain>
    </source>
</reference>
<organism evidence="3 4">
    <name type="scientific">Smittium simulii</name>
    <dbReference type="NCBI Taxonomy" id="133385"/>
    <lineage>
        <taxon>Eukaryota</taxon>
        <taxon>Fungi</taxon>
        <taxon>Fungi incertae sedis</taxon>
        <taxon>Zoopagomycota</taxon>
        <taxon>Kickxellomycotina</taxon>
        <taxon>Harpellomycetes</taxon>
        <taxon>Harpellales</taxon>
        <taxon>Legeriomycetaceae</taxon>
        <taxon>Smittium</taxon>
    </lineage>
</organism>
<dbReference type="EMBL" id="MBFR01000340">
    <property type="protein sequence ID" value="PVU89093.1"/>
    <property type="molecule type" value="Genomic_DNA"/>
</dbReference>
<evidence type="ECO:0000256" key="2">
    <source>
        <dbReference type="ARBA" id="ARBA00023180"/>
    </source>
</evidence>
<protein>
    <recommendedName>
        <fullName evidence="5">Calcineurin-like phosphoesterase domain-containing protein</fullName>
    </recommendedName>
</protein>
<evidence type="ECO:0000313" key="3">
    <source>
        <dbReference type="EMBL" id="PVU89093.1"/>
    </source>
</evidence>
<evidence type="ECO:0000256" key="1">
    <source>
        <dbReference type="ARBA" id="ARBA00022801"/>
    </source>
</evidence>
<keyword evidence="2" id="KW-0325">Glycoprotein</keyword>
<comment type="caution">
    <text evidence="3">The sequence shown here is derived from an EMBL/GenBank/DDBJ whole genome shotgun (WGS) entry which is preliminary data.</text>
</comment>
<dbReference type="GO" id="GO:0000324">
    <property type="term" value="C:fungal-type vacuole"/>
    <property type="evidence" value="ECO:0007669"/>
    <property type="project" value="TreeGrafter"/>
</dbReference>
<sequence>MREAFDSSIQNSKKKIKLFYSIGNNDVYPHNKLGTKPNSRKARRLYEKLYSYLSGKSGFHQSVGYTPSSWIDPSQKSIFLRGGYYASDVENTPYRVISLNTMYFYAENKKAGGCRSLKSSGLAQLGWLRSELQLTKSLGKKAIIIGHIHPHRDLYRKSCFKEYRRTVSKFSNIISAQFFGHVNHDAWLFIEPLKTKIVSNITSDHLVDTNWEKRVDFGDQWWLYENLIDEDLDLLTSDDPYFTTYQISNQSKVNNDSLGINSKNYNNLSKNQGTDNFISNVIESYEKIIKSKIDISKLTVATISHSIIPRYHSGLKVLQYLKSDPYRKKYHIKDSIQDIISKFQSFFKVSSSNSIIKSGNVGTLMDYDVYWLNLTSAHNDAKQEIKDKQSHDKINKISPKYAKNNILKKNDATNIYQEYNIFNAHQHTGKAYIPKFEKLYNARTLWGLHNLTVPEYIKWAKKLVKNKSGEVKLYYQTSTLGREVENLL</sequence>
<dbReference type="GO" id="GO:0000298">
    <property type="term" value="F:endopolyphosphatase activity"/>
    <property type="evidence" value="ECO:0007669"/>
    <property type="project" value="TreeGrafter"/>
</dbReference>
<name>A0A2T9Y9S9_9FUNG</name>
<keyword evidence="1" id="KW-0378">Hydrolase</keyword>
<keyword evidence="4" id="KW-1185">Reference proteome</keyword>
<accession>A0A2T9Y9S9</accession>
<dbReference type="GO" id="GO:0008081">
    <property type="term" value="F:phosphoric diester hydrolase activity"/>
    <property type="evidence" value="ECO:0007669"/>
    <property type="project" value="TreeGrafter"/>
</dbReference>
<evidence type="ECO:0008006" key="5">
    <source>
        <dbReference type="Google" id="ProtNLM"/>
    </source>
</evidence>
<dbReference type="AlphaFoldDB" id="A0A2T9Y9S9"/>